<evidence type="ECO:0000256" key="2">
    <source>
        <dbReference type="ARBA" id="ARBA00022971"/>
    </source>
</evidence>
<dbReference type="GO" id="GO:0004527">
    <property type="term" value="F:exonuclease activity"/>
    <property type="evidence" value="ECO:0007669"/>
    <property type="project" value="UniProtKB-KW"/>
</dbReference>
<keyword evidence="5" id="KW-0378">Hydrolase</keyword>
<dbReference type="NCBIfam" id="NF041496">
    <property type="entry name" value="MobQ"/>
    <property type="match status" value="1"/>
</dbReference>
<dbReference type="Proteomes" id="UP000071533">
    <property type="component" value="Unassembled WGS sequence"/>
</dbReference>
<dbReference type="InterPro" id="IPR005053">
    <property type="entry name" value="MobA_MobL"/>
</dbReference>
<protein>
    <submittedName>
        <fullName evidence="5">ATP-dependent exoDNAse (Exonuclease V) subunit alpha</fullName>
    </submittedName>
</protein>
<comment type="similarity">
    <text evidence="1">Belongs to the MobA/MobL family.</text>
</comment>
<name>A0A0Z8JCH4_STRSU</name>
<evidence type="ECO:0000256" key="1">
    <source>
        <dbReference type="ARBA" id="ARBA00010873"/>
    </source>
</evidence>
<evidence type="ECO:0000256" key="3">
    <source>
        <dbReference type="SAM" id="MobiDB-lite"/>
    </source>
</evidence>
<keyword evidence="5" id="KW-0269">Exonuclease</keyword>
<reference evidence="5 6" key="1">
    <citation type="submission" date="2016-02" db="EMBL/GenBank/DDBJ databases">
        <authorList>
            <consortium name="Pathogen Informatics"/>
        </authorList>
    </citation>
    <scope>NUCLEOTIDE SEQUENCE [LARGE SCALE GENOMIC DNA]</scope>
    <source>
        <strain evidence="5 6">LSS69</strain>
    </source>
</reference>
<dbReference type="Gene3D" id="3.30.930.30">
    <property type="match status" value="1"/>
</dbReference>
<gene>
    <name evidence="5" type="primary">mobA</name>
    <name evidence="5" type="ORF">ERS132431_01756</name>
</gene>
<evidence type="ECO:0000259" key="4">
    <source>
        <dbReference type="Pfam" id="PF03389"/>
    </source>
</evidence>
<dbReference type="Pfam" id="PF03389">
    <property type="entry name" value="MobA_MobL"/>
    <property type="match status" value="1"/>
</dbReference>
<accession>A0A0Z8JCH4</accession>
<feature type="domain" description="MobA/MobL protein" evidence="4">
    <location>
        <begin position="20"/>
        <end position="247"/>
    </location>
</feature>
<dbReference type="EMBL" id="FIHS01000024">
    <property type="protein sequence ID" value="CYV51237.1"/>
    <property type="molecule type" value="Genomic_DNA"/>
</dbReference>
<dbReference type="AlphaFoldDB" id="A0A0Z8JCH4"/>
<evidence type="ECO:0000313" key="5">
    <source>
        <dbReference type="EMBL" id="CYV51237.1"/>
    </source>
</evidence>
<evidence type="ECO:0000313" key="6">
    <source>
        <dbReference type="Proteomes" id="UP000071533"/>
    </source>
</evidence>
<organism evidence="5 6">
    <name type="scientific">Streptococcus suis</name>
    <dbReference type="NCBI Taxonomy" id="1307"/>
    <lineage>
        <taxon>Bacteria</taxon>
        <taxon>Bacillati</taxon>
        <taxon>Bacillota</taxon>
        <taxon>Bacilli</taxon>
        <taxon>Lactobacillales</taxon>
        <taxon>Streptococcaceae</taxon>
        <taxon>Streptococcus</taxon>
    </lineage>
</organism>
<keyword evidence="5" id="KW-0540">Nuclease</keyword>
<proteinExistence type="inferred from homology"/>
<sequence>MEIKSLHTHVDIVSRSKGSSVIAKAAYNARDKLRDEYYVKVHDYSKKDDLVFSKIFLPEHIPKEFSNREYLWNSVEKIEKSKNSQLARNLLFTLPRELKEEDRIKLISEFIEENFTSKGMIADCNIHNPMASDNEEQPHAHILLTLREIDEKGNWKPKSRKEYIFDENGEKIKLKSGNYKSRKVNLNDWNEPDKAKEWRENFSKKANEYLAKNNIDKRIDPRTFEEQGREELPQVHLGTKSFQMEKKGIQTERGNHNRKIIALNKEFKKLKEEIAEISSWILSLVNMVKDFLKGFSKEKQEEYNLTPDLFNVYSYLETYYKIQKELSKNLSYDSRMRKEHFDSKKYVKALSYMSSNNLKTIIDIQCKKDEVLTKLKENKESIADCNKQIKNIDTLIKQAKIMRENKTVYDRYKGADNSIFSKIAGASKEEYYNSHKDEIDKYIRAKSILKKLSGSEKIEITKWEKEKRGLQTDINHLTFNQKFIKEEVSQINHIKYIVGEVNKDFGIDINIEIEIAYKKAIARGEKPSVKIALEEFQRQIKKEDRQKAWAKEHYKNKDHIHKETER</sequence>
<feature type="region of interest" description="Disordered" evidence="3">
    <location>
        <begin position="547"/>
        <end position="566"/>
    </location>
</feature>
<keyword evidence="2" id="KW-0184">Conjugation</keyword>